<evidence type="ECO:0000313" key="3">
    <source>
        <dbReference type="Proteomes" id="UP000696485"/>
    </source>
</evidence>
<keyword evidence="1" id="KW-1133">Transmembrane helix</keyword>
<gene>
    <name evidence="2" type="primary">OPT5</name>
    <name evidence="2" type="ORF">BG006_003217</name>
</gene>
<evidence type="ECO:0000313" key="2">
    <source>
        <dbReference type="EMBL" id="KAF9318307.1"/>
    </source>
</evidence>
<reference evidence="2" key="1">
    <citation type="journal article" date="2020" name="Fungal Divers.">
        <title>Resolving the Mortierellaceae phylogeny through synthesis of multi-gene phylogenetics and phylogenomics.</title>
        <authorList>
            <person name="Vandepol N."/>
            <person name="Liber J."/>
            <person name="Desiro A."/>
            <person name="Na H."/>
            <person name="Kennedy M."/>
            <person name="Barry K."/>
            <person name="Grigoriev I.V."/>
            <person name="Miller A.N."/>
            <person name="O'Donnell K."/>
            <person name="Stajich J.E."/>
            <person name="Bonito G."/>
        </authorList>
    </citation>
    <scope>NUCLEOTIDE SEQUENCE</scope>
    <source>
        <strain evidence="2">NVP1</strain>
    </source>
</reference>
<dbReference type="AlphaFoldDB" id="A0A9P5SAY3"/>
<proteinExistence type="predicted"/>
<dbReference type="InterPro" id="IPR004648">
    <property type="entry name" value="Oligpept_transpt"/>
</dbReference>
<dbReference type="Proteomes" id="UP000696485">
    <property type="component" value="Unassembled WGS sequence"/>
</dbReference>
<dbReference type="EMBL" id="JAAAUY010001846">
    <property type="protein sequence ID" value="KAF9318307.1"/>
    <property type="molecule type" value="Genomic_DNA"/>
</dbReference>
<dbReference type="GO" id="GO:0055085">
    <property type="term" value="P:transmembrane transport"/>
    <property type="evidence" value="ECO:0007669"/>
    <property type="project" value="InterPro"/>
</dbReference>
<feature type="non-terminal residue" evidence="2">
    <location>
        <position position="1"/>
    </location>
</feature>
<accession>A0A9P5SAY3</accession>
<protein>
    <submittedName>
        <fullName evidence="2">OPT super</fullName>
    </submittedName>
</protein>
<evidence type="ECO:0000256" key="1">
    <source>
        <dbReference type="SAM" id="Phobius"/>
    </source>
</evidence>
<keyword evidence="1" id="KW-0812">Transmembrane</keyword>
<keyword evidence="1" id="KW-0472">Membrane</keyword>
<feature type="transmembrane region" description="Helical" evidence="1">
    <location>
        <begin position="7"/>
        <end position="30"/>
    </location>
</feature>
<dbReference type="PANTHER" id="PTHR22601">
    <property type="entry name" value="ISP4 LIKE PROTEIN"/>
    <property type="match status" value="1"/>
</dbReference>
<sequence length="65" mass="7575">YGWWSRYNYLTSAAMDSGLAISGLVIYFALQANNIDFPNWWGNPEDQYFDHCPLGGSNYWQTYPK</sequence>
<organism evidence="2 3">
    <name type="scientific">Podila minutissima</name>
    <dbReference type="NCBI Taxonomy" id="64525"/>
    <lineage>
        <taxon>Eukaryota</taxon>
        <taxon>Fungi</taxon>
        <taxon>Fungi incertae sedis</taxon>
        <taxon>Mucoromycota</taxon>
        <taxon>Mortierellomycotina</taxon>
        <taxon>Mortierellomycetes</taxon>
        <taxon>Mortierellales</taxon>
        <taxon>Mortierellaceae</taxon>
        <taxon>Podila</taxon>
    </lineage>
</organism>
<name>A0A9P5SAY3_9FUNG</name>
<keyword evidence="3" id="KW-1185">Reference proteome</keyword>
<comment type="caution">
    <text evidence="2">The sequence shown here is derived from an EMBL/GenBank/DDBJ whole genome shotgun (WGS) entry which is preliminary data.</text>
</comment>